<dbReference type="Proteomes" id="UP000005101">
    <property type="component" value="Unassembled WGS sequence"/>
</dbReference>
<proteinExistence type="predicted"/>
<evidence type="ECO:0000313" key="2">
    <source>
        <dbReference type="Proteomes" id="UP000005101"/>
    </source>
</evidence>
<evidence type="ECO:0000313" key="1">
    <source>
        <dbReference type="EMBL" id="EFR51590.1"/>
    </source>
</evidence>
<sequence>MSGLFYVPIYDIQNCNFLIYNHSGDNRFYISSAQVRLETYTKHQILNLN</sequence>
<reference evidence="1 2" key="1">
    <citation type="submission" date="2008-12" db="EMBL/GenBank/DDBJ databases">
        <title>Annotation of Bacteroides fragilis strain 3_1_12.</title>
        <authorList>
            <consortium name="The Broad Institute Genome Sequencing Platform"/>
            <person name="Ward D."/>
            <person name="Young S.K."/>
            <person name="Kodira C.D."/>
            <person name="Zeng Q."/>
            <person name="Koehrsen M."/>
            <person name="Alvarado L."/>
            <person name="Berlin A."/>
            <person name="Borenstein D."/>
            <person name="Chen Z."/>
            <person name="Engels R."/>
            <person name="Freedman E."/>
            <person name="Gellesch M."/>
            <person name="Goldberg J."/>
            <person name="Griggs A."/>
            <person name="Gujja S."/>
            <person name="Heiman D."/>
            <person name="Hepburn T."/>
            <person name="Howarth C."/>
            <person name="Jen D."/>
            <person name="Larson L."/>
            <person name="Lewis B."/>
            <person name="Mehta T."/>
            <person name="Park D."/>
            <person name="Pearson M."/>
            <person name="Roberts A."/>
            <person name="Saif S."/>
            <person name="Shea T."/>
            <person name="Shenoy N."/>
            <person name="Sisk P."/>
            <person name="Stolte C."/>
            <person name="Sykes S."/>
            <person name="Walk T."/>
            <person name="White J."/>
            <person name="Yandava C."/>
            <person name="Allen-Vercoe E."/>
            <person name="Strauss J."/>
            <person name="Ambrose C."/>
            <person name="Lander E."/>
            <person name="Nusbaum C."/>
            <person name="Galagan J."/>
            <person name="Birren B."/>
        </authorList>
    </citation>
    <scope>NUCLEOTIDE SEQUENCE [LARGE SCALE GENOMIC DNA]</scope>
    <source>
        <strain evidence="1 2">3_1_12</strain>
    </source>
</reference>
<gene>
    <name evidence="1" type="ORF">BFAG_00284</name>
</gene>
<dbReference type="EMBL" id="EQ973213">
    <property type="protein sequence ID" value="EFR51590.1"/>
    <property type="molecule type" value="Genomic_DNA"/>
</dbReference>
<name>A0ABN0BF88_BACFG</name>
<protein>
    <submittedName>
        <fullName evidence="1">Uncharacterized protein</fullName>
    </submittedName>
</protein>
<accession>A0ABN0BF88</accession>
<keyword evidence="2" id="KW-1185">Reference proteome</keyword>
<organism evidence="1 2">
    <name type="scientific">Bacteroides fragilis 3_1_12</name>
    <dbReference type="NCBI Taxonomy" id="457424"/>
    <lineage>
        <taxon>Bacteria</taxon>
        <taxon>Pseudomonadati</taxon>
        <taxon>Bacteroidota</taxon>
        <taxon>Bacteroidia</taxon>
        <taxon>Bacteroidales</taxon>
        <taxon>Bacteroidaceae</taxon>
        <taxon>Bacteroides</taxon>
    </lineage>
</organism>